<reference evidence="1" key="1">
    <citation type="journal article" date="2020" name="Stud. Mycol.">
        <title>101 Dothideomycetes genomes: a test case for predicting lifestyles and emergence of pathogens.</title>
        <authorList>
            <person name="Haridas S."/>
            <person name="Albert R."/>
            <person name="Binder M."/>
            <person name="Bloem J."/>
            <person name="Labutti K."/>
            <person name="Salamov A."/>
            <person name="Andreopoulos B."/>
            <person name="Baker S."/>
            <person name="Barry K."/>
            <person name="Bills G."/>
            <person name="Bluhm B."/>
            <person name="Cannon C."/>
            <person name="Castanera R."/>
            <person name="Culley D."/>
            <person name="Daum C."/>
            <person name="Ezra D."/>
            <person name="Gonzalez J."/>
            <person name="Henrissat B."/>
            <person name="Kuo A."/>
            <person name="Liang C."/>
            <person name="Lipzen A."/>
            <person name="Lutzoni F."/>
            <person name="Magnuson J."/>
            <person name="Mondo S."/>
            <person name="Nolan M."/>
            <person name="Ohm R."/>
            <person name="Pangilinan J."/>
            <person name="Park H.-J."/>
            <person name="Ramirez L."/>
            <person name="Alfaro M."/>
            <person name="Sun H."/>
            <person name="Tritt A."/>
            <person name="Yoshinaga Y."/>
            <person name="Zwiers L.-H."/>
            <person name="Turgeon B."/>
            <person name="Goodwin S."/>
            <person name="Spatafora J."/>
            <person name="Crous P."/>
            <person name="Grigoriev I."/>
        </authorList>
    </citation>
    <scope>NUCLEOTIDE SEQUENCE</scope>
    <source>
        <strain evidence="1">CBS 122368</strain>
    </source>
</reference>
<keyword evidence="2" id="KW-1185">Reference proteome</keyword>
<evidence type="ECO:0000313" key="2">
    <source>
        <dbReference type="Proteomes" id="UP000800094"/>
    </source>
</evidence>
<proteinExistence type="predicted"/>
<name>A0A6A6HQ61_9PLEO</name>
<sequence length="214" mass="24795">MFSSAGDGRHIGLKVLREFRVAPEEAQIIDIVTIYGIGAHPDDTWCKNVGTAQSPQWFNWRDRDDMLPAVAPNARIMRYGYQSQWFWEGAVRQKASIAAQRLEYPFRSLTFVAHCFGGLVVLKPLDTFGMPFRGAEGMCQVEMLEAARRECQEDEVQPECRKGYRVGGLDKIRGKRDLWLPRNIFDEQVFDLTYPFRMNKFGRAMEEDFETKKR</sequence>
<dbReference type="Proteomes" id="UP000800094">
    <property type="component" value="Unassembled WGS sequence"/>
</dbReference>
<accession>A0A6A6HQ61</accession>
<gene>
    <name evidence="1" type="ORF">BU26DRAFT_572906</name>
</gene>
<dbReference type="RefSeq" id="XP_033675288.1">
    <property type="nucleotide sequence ID" value="XM_033834283.1"/>
</dbReference>
<organism evidence="1 2">
    <name type="scientific">Trematosphaeria pertusa</name>
    <dbReference type="NCBI Taxonomy" id="390896"/>
    <lineage>
        <taxon>Eukaryota</taxon>
        <taxon>Fungi</taxon>
        <taxon>Dikarya</taxon>
        <taxon>Ascomycota</taxon>
        <taxon>Pezizomycotina</taxon>
        <taxon>Dothideomycetes</taxon>
        <taxon>Pleosporomycetidae</taxon>
        <taxon>Pleosporales</taxon>
        <taxon>Massarineae</taxon>
        <taxon>Trematosphaeriaceae</taxon>
        <taxon>Trematosphaeria</taxon>
    </lineage>
</organism>
<dbReference type="OrthoDB" id="1658288at2759"/>
<dbReference type="AlphaFoldDB" id="A0A6A6HQ61"/>
<evidence type="ECO:0000313" key="1">
    <source>
        <dbReference type="EMBL" id="KAF2240284.1"/>
    </source>
</evidence>
<dbReference type="GeneID" id="54587613"/>
<dbReference type="EMBL" id="ML987221">
    <property type="protein sequence ID" value="KAF2240284.1"/>
    <property type="molecule type" value="Genomic_DNA"/>
</dbReference>
<protein>
    <submittedName>
        <fullName evidence="1">Uncharacterized protein</fullName>
    </submittedName>
</protein>